<gene>
    <name evidence="2" type="ORF">NE686_16595</name>
</gene>
<dbReference type="InterPro" id="IPR001387">
    <property type="entry name" value="Cro/C1-type_HTH"/>
</dbReference>
<evidence type="ECO:0000259" key="1">
    <source>
        <dbReference type="PROSITE" id="PS50943"/>
    </source>
</evidence>
<evidence type="ECO:0000313" key="2">
    <source>
        <dbReference type="EMBL" id="MCQ4924724.1"/>
    </source>
</evidence>
<keyword evidence="3" id="KW-1185">Reference proteome</keyword>
<organism evidence="2 3">
    <name type="scientific">Tissierella carlieri</name>
    <dbReference type="NCBI Taxonomy" id="689904"/>
    <lineage>
        <taxon>Bacteria</taxon>
        <taxon>Bacillati</taxon>
        <taxon>Bacillota</taxon>
        <taxon>Tissierellia</taxon>
        <taxon>Tissierellales</taxon>
        <taxon>Tissierellaceae</taxon>
        <taxon>Tissierella</taxon>
    </lineage>
</organism>
<evidence type="ECO:0000313" key="3">
    <source>
        <dbReference type="Proteomes" id="UP001524478"/>
    </source>
</evidence>
<feature type="domain" description="HTH cro/C1-type" evidence="1">
    <location>
        <begin position="7"/>
        <end position="28"/>
    </location>
</feature>
<dbReference type="EMBL" id="JANGAC010000015">
    <property type="protein sequence ID" value="MCQ4924724.1"/>
    <property type="molecule type" value="Genomic_DNA"/>
</dbReference>
<accession>A0ABT1SE22</accession>
<comment type="caution">
    <text evidence="2">The sequence shown here is derived from an EMBL/GenBank/DDBJ whole genome shotgun (WGS) entry which is preliminary data.</text>
</comment>
<name>A0ABT1SE22_9FIRM</name>
<protein>
    <submittedName>
        <fullName evidence="2">Winged helix-turn-helix transcriptional regulator</fullName>
    </submittedName>
</protein>
<proteinExistence type="predicted"/>
<reference evidence="2 3" key="1">
    <citation type="submission" date="2022-06" db="EMBL/GenBank/DDBJ databases">
        <title>Isolation of gut microbiota from human fecal samples.</title>
        <authorList>
            <person name="Pamer E.G."/>
            <person name="Barat B."/>
            <person name="Waligurski E."/>
            <person name="Medina S."/>
            <person name="Paddock L."/>
            <person name="Mostad J."/>
        </authorList>
    </citation>
    <scope>NUCLEOTIDE SEQUENCE [LARGE SCALE GENOMIC DNA]</scope>
    <source>
        <strain evidence="2 3">DFI.7.95</strain>
    </source>
</reference>
<dbReference type="PROSITE" id="PS50943">
    <property type="entry name" value="HTH_CROC1"/>
    <property type="match status" value="1"/>
</dbReference>
<dbReference type="Proteomes" id="UP001524478">
    <property type="component" value="Unassembled WGS sequence"/>
</dbReference>
<dbReference type="Pfam" id="PF13412">
    <property type="entry name" value="HTH_24"/>
    <property type="match status" value="1"/>
</dbReference>
<sequence>MKFGNILRELREEKELTQVELAKKLNITS</sequence>